<evidence type="ECO:0000256" key="3">
    <source>
        <dbReference type="ARBA" id="ARBA00023136"/>
    </source>
</evidence>
<feature type="domain" description="Secretin/TonB short N-terminal" evidence="6">
    <location>
        <begin position="14"/>
        <end position="65"/>
    </location>
</feature>
<dbReference type="Pfam" id="PF07715">
    <property type="entry name" value="Plug"/>
    <property type="match status" value="1"/>
</dbReference>
<dbReference type="RefSeq" id="WP_170252651.1">
    <property type="nucleotide sequence ID" value="NZ_BJYS01000033.1"/>
</dbReference>
<keyword evidence="4 5" id="KW-0998">Cell outer membrane</keyword>
<dbReference type="SMART" id="SM00965">
    <property type="entry name" value="STN"/>
    <property type="match status" value="1"/>
</dbReference>
<evidence type="ECO:0000259" key="6">
    <source>
        <dbReference type="SMART" id="SM00965"/>
    </source>
</evidence>
<dbReference type="InterPro" id="IPR008969">
    <property type="entry name" value="CarboxyPept-like_regulatory"/>
</dbReference>
<evidence type="ECO:0000256" key="5">
    <source>
        <dbReference type="PROSITE-ProRule" id="PRU01360"/>
    </source>
</evidence>
<dbReference type="Gene3D" id="2.170.130.10">
    <property type="entry name" value="TonB-dependent receptor, plug domain"/>
    <property type="match status" value="1"/>
</dbReference>
<dbReference type="EMBL" id="BJYS01000033">
    <property type="protein sequence ID" value="GEO06258.1"/>
    <property type="molecule type" value="Genomic_DNA"/>
</dbReference>
<evidence type="ECO:0000256" key="4">
    <source>
        <dbReference type="ARBA" id="ARBA00023237"/>
    </source>
</evidence>
<organism evidence="7 8">
    <name type="scientific">Adhaeribacter aerolatus</name>
    <dbReference type="NCBI Taxonomy" id="670289"/>
    <lineage>
        <taxon>Bacteria</taxon>
        <taxon>Pseudomonadati</taxon>
        <taxon>Bacteroidota</taxon>
        <taxon>Cytophagia</taxon>
        <taxon>Cytophagales</taxon>
        <taxon>Hymenobacteraceae</taxon>
        <taxon>Adhaeribacter</taxon>
    </lineage>
</organism>
<evidence type="ECO:0000256" key="2">
    <source>
        <dbReference type="ARBA" id="ARBA00022729"/>
    </source>
</evidence>
<dbReference type="AlphaFoldDB" id="A0A512B2R5"/>
<dbReference type="PANTHER" id="PTHR30069:SF29">
    <property type="entry name" value="HEMOGLOBIN AND HEMOGLOBIN-HAPTOGLOBIN-BINDING PROTEIN 1-RELATED"/>
    <property type="match status" value="1"/>
</dbReference>
<dbReference type="Pfam" id="PF13715">
    <property type="entry name" value="CarbopepD_reg_2"/>
    <property type="match status" value="1"/>
</dbReference>
<dbReference type="PANTHER" id="PTHR30069">
    <property type="entry name" value="TONB-DEPENDENT OUTER MEMBRANE RECEPTOR"/>
    <property type="match status" value="1"/>
</dbReference>
<dbReference type="InterPro" id="IPR012910">
    <property type="entry name" value="Plug_dom"/>
</dbReference>
<gene>
    <name evidence="7" type="ORF">AAE02nite_39220</name>
</gene>
<evidence type="ECO:0000256" key="1">
    <source>
        <dbReference type="ARBA" id="ARBA00022448"/>
    </source>
</evidence>
<evidence type="ECO:0000313" key="8">
    <source>
        <dbReference type="Proteomes" id="UP000321532"/>
    </source>
</evidence>
<dbReference type="GO" id="GO:0009279">
    <property type="term" value="C:cell outer membrane"/>
    <property type="evidence" value="ECO:0007669"/>
    <property type="project" value="UniProtKB-SubCell"/>
</dbReference>
<dbReference type="Gene3D" id="2.60.40.1120">
    <property type="entry name" value="Carboxypeptidase-like, regulatory domain"/>
    <property type="match status" value="1"/>
</dbReference>
<name>A0A512B2R5_9BACT</name>
<dbReference type="PROSITE" id="PS52016">
    <property type="entry name" value="TONB_DEPENDENT_REC_3"/>
    <property type="match status" value="1"/>
</dbReference>
<dbReference type="InterPro" id="IPR011662">
    <property type="entry name" value="Secretin/TonB_short_N"/>
</dbReference>
<dbReference type="InterPro" id="IPR039426">
    <property type="entry name" value="TonB-dep_rcpt-like"/>
</dbReference>
<keyword evidence="1 5" id="KW-0813">Transport</keyword>
<dbReference type="Pfam" id="PF07660">
    <property type="entry name" value="STN"/>
    <property type="match status" value="1"/>
</dbReference>
<keyword evidence="5" id="KW-0812">Transmembrane</keyword>
<accession>A0A512B2R5</accession>
<keyword evidence="8" id="KW-1185">Reference proteome</keyword>
<comment type="subcellular location">
    <subcellularLocation>
        <location evidence="5">Cell outer membrane</location>
        <topology evidence="5">Multi-pass membrane protein</topology>
    </subcellularLocation>
</comment>
<dbReference type="GO" id="GO:0015344">
    <property type="term" value="F:siderophore uptake transmembrane transporter activity"/>
    <property type="evidence" value="ECO:0007669"/>
    <property type="project" value="TreeGrafter"/>
</dbReference>
<comment type="similarity">
    <text evidence="5">Belongs to the TonB-dependent receptor family.</text>
</comment>
<sequence length="320" mass="34269">MEKVFKSLRKQTGYSFFYRVNLLQKARPVNLQLKGVTLDEALKNCFEGQPFTYEILNKTVIIKPKEISKNEGQKFISDTRIDLTISGKVISEAGEPLIGVTVVLKGTTMGTSTDVAGRYSMTVPDNGGTIVFSYIGFLTKEVAVENATTVDVTMAPDVKSLEEVVVVGYGTQQKKDITGAVSTIDAKDVGERRAMQVSEALQGSVPGVTVTRNSGAPGATSTIRLRGITTIGENNPLIIIDGVPNDNINNVNPNDIESITVLKDAASAAIYGSRAAAGVILVTTKRAKAGQSSLEYNYEYGVQTPTHFGVCRCSPVHAVV</sequence>
<keyword evidence="5" id="KW-1134">Transmembrane beta strand</keyword>
<keyword evidence="3 5" id="KW-0472">Membrane</keyword>
<dbReference type="NCBIfam" id="TIGR04057">
    <property type="entry name" value="SusC_RagA_signa"/>
    <property type="match status" value="1"/>
</dbReference>
<proteinExistence type="inferred from homology"/>
<dbReference type="InterPro" id="IPR023997">
    <property type="entry name" value="TonB-dep_OMP_SusC/RagA_CS"/>
</dbReference>
<keyword evidence="2" id="KW-0732">Signal</keyword>
<dbReference type="Proteomes" id="UP000321532">
    <property type="component" value="Unassembled WGS sequence"/>
</dbReference>
<comment type="caution">
    <text evidence="7">The sequence shown here is derived from an EMBL/GenBank/DDBJ whole genome shotgun (WGS) entry which is preliminary data.</text>
</comment>
<dbReference type="SUPFAM" id="SSF56935">
    <property type="entry name" value="Porins"/>
    <property type="match status" value="1"/>
</dbReference>
<dbReference type="SUPFAM" id="SSF49464">
    <property type="entry name" value="Carboxypeptidase regulatory domain-like"/>
    <property type="match status" value="1"/>
</dbReference>
<evidence type="ECO:0000313" key="7">
    <source>
        <dbReference type="EMBL" id="GEO06258.1"/>
    </source>
</evidence>
<reference evidence="7 8" key="1">
    <citation type="submission" date="2019-07" db="EMBL/GenBank/DDBJ databases">
        <title>Whole genome shotgun sequence of Adhaeribacter aerolatus NBRC 106133.</title>
        <authorList>
            <person name="Hosoyama A."/>
            <person name="Uohara A."/>
            <person name="Ohji S."/>
            <person name="Ichikawa N."/>
        </authorList>
    </citation>
    <scope>NUCLEOTIDE SEQUENCE [LARGE SCALE GENOMIC DNA]</scope>
    <source>
        <strain evidence="7 8">NBRC 106133</strain>
    </source>
</reference>
<protein>
    <recommendedName>
        <fullName evidence="6">Secretin/TonB short N-terminal domain-containing protein</fullName>
    </recommendedName>
</protein>
<dbReference type="InterPro" id="IPR037066">
    <property type="entry name" value="Plug_dom_sf"/>
</dbReference>
<dbReference type="GO" id="GO:0044718">
    <property type="term" value="P:siderophore transmembrane transport"/>
    <property type="evidence" value="ECO:0007669"/>
    <property type="project" value="TreeGrafter"/>
</dbReference>
<dbReference type="FunFam" id="2.170.130.10:FF:000009">
    <property type="entry name" value="SusC/RagA family TonB-linked outer membrane protein"/>
    <property type="match status" value="1"/>
</dbReference>